<dbReference type="PRINTS" id="PR00387">
    <property type="entry name" value="PDIESTERASE1"/>
</dbReference>
<feature type="binding site" evidence="4">
    <location>
        <position position="724"/>
    </location>
    <ligand>
        <name>AMP</name>
        <dbReference type="ChEBI" id="CHEBI:456215"/>
    </ligand>
</feature>
<dbReference type="GO" id="GO:0046872">
    <property type="term" value="F:metal ion binding"/>
    <property type="evidence" value="ECO:0007669"/>
    <property type="project" value="UniProtKB-KW"/>
</dbReference>
<evidence type="ECO:0000313" key="10">
    <source>
        <dbReference type="EMBL" id="CAI3978738.1"/>
    </source>
</evidence>
<dbReference type="GO" id="GO:0007165">
    <property type="term" value="P:signal transduction"/>
    <property type="evidence" value="ECO:0007669"/>
    <property type="project" value="InterPro"/>
</dbReference>
<accession>A0A9P1FJT4</accession>
<feature type="binding site" evidence="5">
    <location>
        <position position="551"/>
    </location>
    <ligand>
        <name>Zn(2+)</name>
        <dbReference type="ChEBI" id="CHEBI:29105"/>
        <label>1</label>
    </ligand>
</feature>
<organism evidence="10">
    <name type="scientific">Cladocopium goreaui</name>
    <dbReference type="NCBI Taxonomy" id="2562237"/>
    <lineage>
        <taxon>Eukaryota</taxon>
        <taxon>Sar</taxon>
        <taxon>Alveolata</taxon>
        <taxon>Dinophyceae</taxon>
        <taxon>Suessiales</taxon>
        <taxon>Symbiodiniaceae</taxon>
        <taxon>Cladocopium</taxon>
    </lineage>
</organism>
<keyword evidence="12" id="KW-1185">Reference proteome</keyword>
<dbReference type="OrthoDB" id="189220at2759"/>
<dbReference type="CDD" id="cd00077">
    <property type="entry name" value="HDc"/>
    <property type="match status" value="1"/>
</dbReference>
<evidence type="ECO:0000256" key="2">
    <source>
        <dbReference type="ARBA" id="ARBA00022801"/>
    </source>
</evidence>
<keyword evidence="2 6" id="KW-0378">Hydrolase</keyword>
<feature type="binding site" evidence="5">
    <location>
        <position position="515"/>
    </location>
    <ligand>
        <name>Zn(2+)</name>
        <dbReference type="ChEBI" id="CHEBI:29105"/>
        <label>1</label>
    </ligand>
</feature>
<dbReference type="InterPro" id="IPR002073">
    <property type="entry name" value="PDEase_catalytic_dom"/>
</dbReference>
<sequence>MRGSAVSCCSFLSLLVALFCGDLFAFLSVPGNALCDIILTVAFGFFAFEFVLNAFSDRTYPLSFFFYMDLIGTFSMVFDISYMCGPDAMSIERLHTSSSSGGGVIVMRAARAARLGARAGRLSRVAKIVRFVSGSEEEGSGNVRMAKVISNKLSDVLSIRVAFVVICVAVVLPSLSIFEYPEMEESLTAWTSFLAPDVQRYAEGARGEMAVIQQLLRDLSKFYSTANYGPFLICYRKTGADLNSEELLACGATDDTVKFEVEGHWAAPARREFVMATSQGQMDLLFDLAEPKRLEALMGISLIMFIILVMVAFSIVLTENISTVALLPLERMLDVVRHRCAQIFKYTNALQEEPPSDDEDEEEREDEDVEDKDEEDNEFALLEKAVAKLGAIAELSAKDQDPNAKKDWTENEIIVHEWTQPTESLHKQSVVSQVMDLTRRMSMLVEDNDALIKLNEDASTEVMDEARKPGFNAFKLTPSQIKDFVRRYLKPVVLVQFVNVLEPMYLPNPFHNFVHAVDVLCWLTMEMENVEVQSFLADSDQFALLVAALGHDVGHLGVNNQFLVATSHELAVIYNDKSPLENMHCCKLFQVLGHEAQLFQALDKETYKRMRKDIIEAILHTDITKHNEMVKDLSLFYQMNKDVLNIAELSAEAREVLKSNTSLMMCSFLHSADVNNPSRPWHIAEKMAHLCVDEFFAQGDKEKELGIPVGMLNDRDKVNRAFSQIGFIEFMIAPWVEALVPMFPVLDFMADYTAENIHKWAVLWENEVEPPAEQVEKLTLRVQKVVGKLMTQKGPLAKLSDAPLDVPQHWDRWRQLDTRAYHKEGGHAPPSDR</sequence>
<feature type="domain" description="PDEase" evidence="9">
    <location>
        <begin position="430"/>
        <end position="767"/>
    </location>
</feature>
<evidence type="ECO:0000313" key="12">
    <source>
        <dbReference type="Proteomes" id="UP001152797"/>
    </source>
</evidence>
<proteinExistence type="inferred from homology"/>
<dbReference type="SUPFAM" id="SSF109604">
    <property type="entry name" value="HD-domain/PDEase-like"/>
    <property type="match status" value="1"/>
</dbReference>
<feature type="binding site" evidence="4">
    <location>
        <position position="552"/>
    </location>
    <ligand>
        <name>AMP</name>
        <dbReference type="ChEBI" id="CHEBI:456215"/>
    </ligand>
</feature>
<dbReference type="EMBL" id="CAMXCT010000434">
    <property type="protein sequence ID" value="CAI3978738.1"/>
    <property type="molecule type" value="Genomic_DNA"/>
</dbReference>
<dbReference type="InterPro" id="IPR023174">
    <property type="entry name" value="PDEase_CS"/>
</dbReference>
<protein>
    <recommendedName>
        <fullName evidence="6">Phosphodiesterase</fullName>
        <ecNumber evidence="6">3.1.4.-</ecNumber>
    </recommendedName>
</protein>
<feature type="binding site" evidence="5">
    <location>
        <position position="552"/>
    </location>
    <ligand>
        <name>Zn(2+)</name>
        <dbReference type="ChEBI" id="CHEBI:29105"/>
        <label>2</label>
    </ligand>
</feature>
<keyword evidence="8" id="KW-0812">Transmembrane</keyword>
<reference evidence="10" key="1">
    <citation type="submission" date="2022-10" db="EMBL/GenBank/DDBJ databases">
        <authorList>
            <person name="Chen Y."/>
            <person name="Dougan E. K."/>
            <person name="Chan C."/>
            <person name="Rhodes N."/>
            <person name="Thang M."/>
        </authorList>
    </citation>
    <scope>NUCLEOTIDE SEQUENCE</scope>
</reference>
<gene>
    <name evidence="10" type="ORF">C1SCF055_LOCUS6743</name>
</gene>
<dbReference type="PANTHER" id="PTHR11347">
    <property type="entry name" value="CYCLIC NUCLEOTIDE PHOSPHODIESTERASE"/>
    <property type="match status" value="1"/>
</dbReference>
<dbReference type="PROSITE" id="PS51845">
    <property type="entry name" value="PDEASE_I_2"/>
    <property type="match status" value="1"/>
</dbReference>
<evidence type="ECO:0000313" key="11">
    <source>
        <dbReference type="EMBL" id="CAL1132113.1"/>
    </source>
</evidence>
<feature type="transmembrane region" description="Helical" evidence="8">
    <location>
        <begin position="296"/>
        <end position="317"/>
    </location>
</feature>
<keyword evidence="1 5" id="KW-0479">Metal-binding</keyword>
<dbReference type="InterPro" id="IPR036971">
    <property type="entry name" value="PDEase_catalytic_dom_sf"/>
</dbReference>
<feature type="transmembrane region" description="Helical" evidence="8">
    <location>
        <begin position="157"/>
        <end position="178"/>
    </location>
</feature>
<comment type="caution">
    <text evidence="10">The sequence shown here is derived from an EMBL/GenBank/DDBJ whole genome shotgun (WGS) entry which is preliminary data.</text>
</comment>
<feature type="active site" description="Proton donor" evidence="3">
    <location>
        <position position="511"/>
    </location>
</feature>
<evidence type="ECO:0000256" key="7">
    <source>
        <dbReference type="SAM" id="MobiDB-lite"/>
    </source>
</evidence>
<keyword evidence="8" id="KW-1133">Transmembrane helix</keyword>
<dbReference type="Proteomes" id="UP001152797">
    <property type="component" value="Unassembled WGS sequence"/>
</dbReference>
<evidence type="ECO:0000256" key="3">
    <source>
        <dbReference type="PIRSR" id="PIRSR623088-1"/>
    </source>
</evidence>
<evidence type="ECO:0000256" key="4">
    <source>
        <dbReference type="PIRSR" id="PIRSR623088-2"/>
    </source>
</evidence>
<dbReference type="InterPro" id="IPR023088">
    <property type="entry name" value="PDEase"/>
</dbReference>
<feature type="compositionally biased region" description="Acidic residues" evidence="7">
    <location>
        <begin position="354"/>
        <end position="376"/>
    </location>
</feature>
<evidence type="ECO:0000256" key="6">
    <source>
        <dbReference type="RuleBase" id="RU363067"/>
    </source>
</evidence>
<evidence type="ECO:0000256" key="8">
    <source>
        <dbReference type="SAM" id="Phobius"/>
    </source>
</evidence>
<evidence type="ECO:0000256" key="5">
    <source>
        <dbReference type="PIRSR" id="PIRSR623088-3"/>
    </source>
</evidence>
<feature type="binding site" evidence="4">
    <location>
        <begin position="511"/>
        <end position="515"/>
    </location>
    <ligand>
        <name>AMP</name>
        <dbReference type="ChEBI" id="CHEBI:456215"/>
    </ligand>
</feature>
<reference evidence="11" key="2">
    <citation type="submission" date="2024-04" db="EMBL/GenBank/DDBJ databases">
        <authorList>
            <person name="Chen Y."/>
            <person name="Shah S."/>
            <person name="Dougan E. K."/>
            <person name="Thang M."/>
            <person name="Chan C."/>
        </authorList>
    </citation>
    <scope>NUCLEOTIDE SEQUENCE [LARGE SCALE GENOMIC DNA]</scope>
</reference>
<dbReference type="EMBL" id="CAMXCT020000434">
    <property type="protein sequence ID" value="CAL1132113.1"/>
    <property type="molecule type" value="Genomic_DNA"/>
</dbReference>
<evidence type="ECO:0000259" key="9">
    <source>
        <dbReference type="PROSITE" id="PS51845"/>
    </source>
</evidence>
<dbReference type="PROSITE" id="PS00126">
    <property type="entry name" value="PDEASE_I_1"/>
    <property type="match status" value="1"/>
</dbReference>
<dbReference type="EC" id="3.1.4.-" evidence="6"/>
<dbReference type="GO" id="GO:0004114">
    <property type="term" value="F:3',5'-cyclic-nucleotide phosphodiesterase activity"/>
    <property type="evidence" value="ECO:0007669"/>
    <property type="project" value="InterPro"/>
</dbReference>
<feature type="region of interest" description="Disordered" evidence="7">
    <location>
        <begin position="348"/>
        <end position="376"/>
    </location>
</feature>
<feature type="transmembrane region" description="Helical" evidence="8">
    <location>
        <begin position="64"/>
        <end position="83"/>
    </location>
</feature>
<feature type="binding site" evidence="4">
    <location>
        <position position="673"/>
    </location>
    <ligand>
        <name>AMP</name>
        <dbReference type="ChEBI" id="CHEBI:456215"/>
    </ligand>
</feature>
<dbReference type="InterPro" id="IPR003607">
    <property type="entry name" value="HD/PDEase_dom"/>
</dbReference>
<dbReference type="EMBL" id="CAMXCT030000434">
    <property type="protein sequence ID" value="CAL4766050.1"/>
    <property type="molecule type" value="Genomic_DNA"/>
</dbReference>
<feature type="binding site" evidence="5">
    <location>
        <position position="673"/>
    </location>
    <ligand>
        <name>Zn(2+)</name>
        <dbReference type="ChEBI" id="CHEBI:29105"/>
        <label>1</label>
    </ligand>
</feature>
<dbReference type="AlphaFoldDB" id="A0A9P1FJT4"/>
<comment type="similarity">
    <text evidence="6">Belongs to the cyclic nucleotide phosphodiesterase family.</text>
</comment>
<dbReference type="Gene3D" id="1.10.1300.10">
    <property type="entry name" value="3'5'-cyclic nucleotide phosphodiesterase, catalytic domain"/>
    <property type="match status" value="1"/>
</dbReference>
<keyword evidence="8" id="KW-0472">Membrane</keyword>
<dbReference type="Pfam" id="PF00233">
    <property type="entry name" value="PDEase_I"/>
    <property type="match status" value="1"/>
</dbReference>
<feature type="binding site" evidence="5">
    <location>
        <position position="552"/>
    </location>
    <ligand>
        <name>Zn(2+)</name>
        <dbReference type="ChEBI" id="CHEBI:29105"/>
        <label>1</label>
    </ligand>
</feature>
<evidence type="ECO:0000256" key="1">
    <source>
        <dbReference type="ARBA" id="ARBA00022723"/>
    </source>
</evidence>
<name>A0A9P1FJT4_9DINO</name>
<comment type="cofactor">
    <cofactor evidence="6">
        <name>a divalent metal cation</name>
        <dbReference type="ChEBI" id="CHEBI:60240"/>
    </cofactor>
    <text evidence="6">Binds 2 divalent metal cations per subunit. Site 1 may preferentially bind zinc ions, while site 2 has a preference for magnesium and/or manganese ions.</text>
</comment>
<feature type="transmembrane region" description="Helical" evidence="8">
    <location>
        <begin position="31"/>
        <end position="52"/>
    </location>
</feature>